<dbReference type="EMBL" id="KV441386">
    <property type="protein sequence ID" value="OAF63390.1"/>
    <property type="molecule type" value="Genomic_DNA"/>
</dbReference>
<dbReference type="eggNOG" id="ENOG502QW1H">
    <property type="taxonomic scope" value="Eukaryota"/>
</dbReference>
<dbReference type="InterPro" id="IPR007815">
    <property type="entry name" value="Emycin_Estase"/>
</dbReference>
<dbReference type="GO" id="GO:0046677">
    <property type="term" value="P:response to antibiotic"/>
    <property type="evidence" value="ECO:0007669"/>
    <property type="project" value="InterPro"/>
</dbReference>
<accession>A0A177ANH7</accession>
<evidence type="ECO:0008006" key="2">
    <source>
        <dbReference type="Google" id="ProtNLM"/>
    </source>
</evidence>
<dbReference type="Pfam" id="PF05139">
    <property type="entry name" value="Erythro_esteras"/>
    <property type="match status" value="1"/>
</dbReference>
<dbReference type="Proteomes" id="UP000077154">
    <property type="component" value="Unassembled WGS sequence"/>
</dbReference>
<dbReference type="InterPro" id="IPR014622">
    <property type="entry name" value="UCP036794_erythomycin"/>
</dbReference>
<dbReference type="PANTHER" id="PTHR31299:SF0">
    <property type="entry name" value="ESTERASE, PUTATIVE (AFU_ORTHOLOGUE AFUA_1G05850)-RELATED"/>
    <property type="match status" value="1"/>
</dbReference>
<name>A0A177ANH7_9PEZI</name>
<dbReference type="GeneID" id="36283708"/>
<organism evidence="1">
    <name type="scientific">Pseudogymnoascus destructans</name>
    <dbReference type="NCBI Taxonomy" id="655981"/>
    <lineage>
        <taxon>Eukaryota</taxon>
        <taxon>Fungi</taxon>
        <taxon>Dikarya</taxon>
        <taxon>Ascomycota</taxon>
        <taxon>Pezizomycotina</taxon>
        <taxon>Leotiomycetes</taxon>
        <taxon>Thelebolales</taxon>
        <taxon>Thelebolaceae</taxon>
        <taxon>Pseudogymnoascus</taxon>
    </lineage>
</organism>
<gene>
    <name evidence="1" type="ORF">VC83_00614</name>
</gene>
<dbReference type="Gene3D" id="3.40.1660.10">
    <property type="entry name" value="EreA-like (biosynthetic domain)"/>
    <property type="match status" value="1"/>
</dbReference>
<dbReference type="InterPro" id="IPR052036">
    <property type="entry name" value="Hydrolase/PRTase-associated"/>
</dbReference>
<dbReference type="Gene3D" id="3.30.1870.10">
    <property type="entry name" value="EreA-like, domain 2"/>
    <property type="match status" value="1"/>
</dbReference>
<dbReference type="CDD" id="cd14728">
    <property type="entry name" value="Ere-like"/>
    <property type="match status" value="1"/>
</dbReference>
<dbReference type="PIRSF" id="PIRSF036794">
    <property type="entry name" value="UCP_erythr_ester"/>
    <property type="match status" value="1"/>
</dbReference>
<evidence type="ECO:0000313" key="1">
    <source>
        <dbReference type="EMBL" id="OAF63390.1"/>
    </source>
</evidence>
<dbReference type="SUPFAM" id="SSF159501">
    <property type="entry name" value="EreA/ChaN-like"/>
    <property type="match status" value="1"/>
</dbReference>
<dbReference type="AlphaFoldDB" id="A0A177ANH7"/>
<dbReference type="RefSeq" id="XP_024328659.1">
    <property type="nucleotide sequence ID" value="XM_024464302.1"/>
</dbReference>
<dbReference type="PANTHER" id="PTHR31299">
    <property type="entry name" value="ESTERASE, PUTATIVE (AFU_ORTHOLOGUE AFUA_1G05850)-RELATED"/>
    <property type="match status" value="1"/>
</dbReference>
<dbReference type="VEuPathDB" id="FungiDB:GMDG_00653"/>
<dbReference type="OrthoDB" id="413649at2759"/>
<reference evidence="1" key="1">
    <citation type="submission" date="2016-03" db="EMBL/GenBank/DDBJ databases">
        <title>Updated assembly of Pseudogymnoascus destructans, the fungus causing white-nose syndrome of bats.</title>
        <authorList>
            <person name="Palmer J.M."/>
            <person name="Drees K.P."/>
            <person name="Foster J.T."/>
            <person name="Lindner D.L."/>
        </authorList>
    </citation>
    <scope>NUCLEOTIDE SEQUENCE [LARGE SCALE GENOMIC DNA]</scope>
    <source>
        <strain evidence="1">20631-21</strain>
    </source>
</reference>
<sequence>MRPGLPEIIRATATCLPPITDKSFASHFDFLSRHHLVLLGDSSHGTSEFYHARAEITKRLIQYHGFTTIALEADWPDAECIDRYIRERPGPRTELRKNEPPDAPFERFPTWMWRNKEVQDFTHWLRNYNSSQRGFDCAGVFGLDLYSMGSSLNAVVKYLNSVDSVLAETARQRYACLDPWVDDPSEYGIASMMSPAFKSCEENISSVLMDLLKRRLEYAAARGDGEEFHSAEQNARLVVDAERYYRSMFYADDKSWNLRDRHMFDTLNRLMKFRRGGVVVWAHNSHLGDARYTDMTRRGELNLGQLCREKWGPGVAILGCGSHDGTVAAAHSWDGDMQTMSVVPSREDSWERVAHNTGMASFVLNIREAGLHDERLKRALEEQKLERFIGVIYRPETERQSHYSRAALGKQFDAWLWFDRKEAVRPLEKRQLKTPAGLEETYPFGL</sequence>
<protein>
    <recommendedName>
        <fullName evidence="2">Erythromycin esterase</fullName>
    </recommendedName>
</protein>
<proteinExistence type="predicted"/>